<dbReference type="GO" id="GO:0007165">
    <property type="term" value="P:signal transduction"/>
    <property type="evidence" value="ECO:0007669"/>
    <property type="project" value="InterPro"/>
</dbReference>
<proteinExistence type="predicted"/>
<dbReference type="Proteomes" id="UP000197138">
    <property type="component" value="Unassembled WGS sequence"/>
</dbReference>
<dbReference type="SUPFAM" id="SSF52200">
    <property type="entry name" value="Toll/Interleukin receptor TIR domain"/>
    <property type="match status" value="1"/>
</dbReference>
<dbReference type="PANTHER" id="PTHR11017:SF570">
    <property type="entry name" value="DISEASE RESISTANCE PROTEIN (TIR-NBS CLASS)-RELATED"/>
    <property type="match status" value="1"/>
</dbReference>
<dbReference type="SUPFAM" id="SSF52058">
    <property type="entry name" value="L domain-like"/>
    <property type="match status" value="3"/>
</dbReference>
<organism evidence="5 6">
    <name type="scientific">Punica granatum</name>
    <name type="common">Pomegranate</name>
    <dbReference type="NCBI Taxonomy" id="22663"/>
    <lineage>
        <taxon>Eukaryota</taxon>
        <taxon>Viridiplantae</taxon>
        <taxon>Streptophyta</taxon>
        <taxon>Embryophyta</taxon>
        <taxon>Tracheophyta</taxon>
        <taxon>Spermatophyta</taxon>
        <taxon>Magnoliopsida</taxon>
        <taxon>eudicotyledons</taxon>
        <taxon>Gunneridae</taxon>
        <taxon>Pentapetalae</taxon>
        <taxon>rosids</taxon>
        <taxon>malvids</taxon>
        <taxon>Myrtales</taxon>
        <taxon>Lythraceae</taxon>
        <taxon>Punica</taxon>
    </lineage>
</organism>
<dbReference type="EMBL" id="MTKT01000661">
    <property type="protein sequence ID" value="OWM89968.1"/>
    <property type="molecule type" value="Genomic_DNA"/>
</dbReference>
<sequence length="1273" mass="144840">MDPEASESDYDVFLSFRGPDTRQGFTDVLYDYMDKAGIRVFRDDDELMIGDKIEMILQAIGASQLCVPIFSETFASSKWCLREVYRMVRLKKEIVPIFYKVSPDDVKLKTPMYSKFIEEHEVKYGKKRVEKWKDALRASAQFKGREVSSKRYTEFCKEFVSEVLMKLKPRKEFDTGELIGMENQIESLMKLMDIESVDVRFIGIYGMGGIGKTTLAKIIFNKCSASFDYSSFMEDVRESSERNGLQYLEKELLGSLYQKSTTGSNFSRQLEEMFCKKKVLLVLDDIDKWEQIEKLAGKSSWFGPGSRIIITTRNIRVLTKGRTLNEKEVWPFEMETLQSQDALQLFSRYAFLRNSPPFDFTGLSEEAVSTTGGLPLSLIVMGSLLRNEEKEVWVDVIARSKQIAVKEVKERLKISFDKLDYDHQQMFLDIACFPFCNDKSKAFYMWEASRFFPTYGLEVLRSMSFIKITHNNWIWMHDQFRDLGRDIVRGESFHPRKRSRLWEHEEALKALTCKKKKENVQGLCLDKACKVKLTQKELSTFENLRLLHLEEAKFQGDLNHLLPELRWLSWISRSKFEVSNFTVAKLVTLDLSDSSIDENWQGWSLLQSAKNLKVLDLSRCSKLKRTPKFPKKMILERLVLEECDNLSEIDSSIGNLICLRHLNLQDCWRLCWSQTDSKQSGKLPKSIGNLVKLESFSLRGCSSMKKLPGSSLGQLKSLYELNLSYTGIVKLPRSIGELKGLKQLDLRHSGVRKLPMSIGALSSLVSLHLTGTKIMELPSSIGGLVKLENLNLWACPEMKTLPNSLGELKSLVMLDLDGTKISELPDSIGKLGKLELLRLSGCFELKALPQSVGNLKSLIKLYLSRTSITELPESIGYLEKLQEITAEGCKLRKLPKCFGALQKLEELRVGSNDCLVRLPKGMKSLSSLKKLDVHGSRISKLPSSISRLSLLETLNLENCHQLRDLPELSSGLTELHITSKSLQQVPNLSKMSNLRKLKIGGSNDLEPSNLDAIETLTKLETLELRFGLSNRACIPSNFSRLFKLQTLVLSCRNLKYPLQLPSSLSCLVLLHVNRKTNLPRLSKLTNLLELEFEECSKDDGFENLGIEGLHSLREFRLLNCSGSLMGGLGLPENLNFLMIKQCEFLIKSPDLSGSKKVEHVVLWSCKRLTEIPGLGKLKSLEFLEIRDCSSLEKVENLSGLKDLKELVITNCDALTHIEGIDTLEFEFLKWGKSEDEEVSLYGNMDILRIKICLEVLLSIDTVFMNSNLAVSLV</sequence>
<evidence type="ECO:0000313" key="6">
    <source>
        <dbReference type="Proteomes" id="UP000197138"/>
    </source>
</evidence>
<dbReference type="PRINTS" id="PR00364">
    <property type="entry name" value="DISEASERSIST"/>
</dbReference>
<evidence type="ECO:0000256" key="3">
    <source>
        <dbReference type="ARBA" id="ARBA00022821"/>
    </source>
</evidence>
<gene>
    <name evidence="5" type="ORF">CDL15_Pgr012605</name>
</gene>
<dbReference type="Gene3D" id="3.40.50.10140">
    <property type="entry name" value="Toll/interleukin-1 receptor homology (TIR) domain"/>
    <property type="match status" value="1"/>
</dbReference>
<dbReference type="SMART" id="SM00369">
    <property type="entry name" value="LRR_TYP"/>
    <property type="match status" value="5"/>
</dbReference>
<dbReference type="PANTHER" id="PTHR11017">
    <property type="entry name" value="LEUCINE-RICH REPEAT-CONTAINING PROTEIN"/>
    <property type="match status" value="1"/>
</dbReference>
<dbReference type="Gene3D" id="3.40.50.300">
    <property type="entry name" value="P-loop containing nucleotide triphosphate hydrolases"/>
    <property type="match status" value="1"/>
</dbReference>
<dbReference type="InterPro" id="IPR044974">
    <property type="entry name" value="Disease_R_plants"/>
</dbReference>
<evidence type="ECO:0000256" key="2">
    <source>
        <dbReference type="ARBA" id="ARBA00022737"/>
    </source>
</evidence>
<evidence type="ECO:0000259" key="4">
    <source>
        <dbReference type="PROSITE" id="PS50104"/>
    </source>
</evidence>
<dbReference type="InterPro" id="IPR055414">
    <property type="entry name" value="LRR_R13L4/SHOC2-like"/>
</dbReference>
<dbReference type="Gene3D" id="3.80.10.10">
    <property type="entry name" value="Ribonuclease Inhibitor"/>
    <property type="match status" value="4"/>
</dbReference>
<feature type="domain" description="TIR" evidence="4">
    <location>
        <begin position="8"/>
        <end position="140"/>
    </location>
</feature>
<dbReference type="InterPro" id="IPR042197">
    <property type="entry name" value="Apaf_helical"/>
</dbReference>
<dbReference type="InterPro" id="IPR003591">
    <property type="entry name" value="Leu-rich_rpt_typical-subtyp"/>
</dbReference>
<dbReference type="Pfam" id="PF00931">
    <property type="entry name" value="NB-ARC"/>
    <property type="match status" value="1"/>
</dbReference>
<dbReference type="SUPFAM" id="SSF46785">
    <property type="entry name" value="Winged helix' DNA-binding domain"/>
    <property type="match status" value="1"/>
</dbReference>
<dbReference type="InterPro" id="IPR032675">
    <property type="entry name" value="LRR_dom_sf"/>
</dbReference>
<dbReference type="AlphaFoldDB" id="A0A218XYT7"/>
<dbReference type="InterPro" id="IPR035897">
    <property type="entry name" value="Toll_tir_struct_dom_sf"/>
</dbReference>
<name>A0A218XYT7_PUNGR</name>
<keyword evidence="3" id="KW-0611">Plant defense</keyword>
<dbReference type="InterPro" id="IPR000157">
    <property type="entry name" value="TIR_dom"/>
</dbReference>
<dbReference type="PROSITE" id="PS50104">
    <property type="entry name" value="TIR"/>
    <property type="match status" value="1"/>
</dbReference>
<comment type="caution">
    <text evidence="5">The sequence shown here is derived from an EMBL/GenBank/DDBJ whole genome shotgun (WGS) entry which is preliminary data.</text>
</comment>
<reference evidence="6" key="1">
    <citation type="journal article" date="2017" name="Plant J.">
        <title>The pomegranate (Punica granatum L.) genome and the genomics of punicalagin biosynthesis.</title>
        <authorList>
            <person name="Qin G."/>
            <person name="Xu C."/>
            <person name="Ming R."/>
            <person name="Tang H."/>
            <person name="Guyot R."/>
            <person name="Kramer E.M."/>
            <person name="Hu Y."/>
            <person name="Yi X."/>
            <person name="Qi Y."/>
            <person name="Xu X."/>
            <person name="Gao Z."/>
            <person name="Pan H."/>
            <person name="Jian J."/>
            <person name="Tian Y."/>
            <person name="Yue Z."/>
            <person name="Xu Y."/>
        </authorList>
    </citation>
    <scope>NUCLEOTIDE SEQUENCE [LARGE SCALE GENOMIC DNA]</scope>
    <source>
        <strain evidence="6">cv. Dabenzi</strain>
    </source>
</reference>
<dbReference type="Gene3D" id="1.10.8.430">
    <property type="entry name" value="Helical domain of apoptotic protease-activating factors"/>
    <property type="match status" value="1"/>
</dbReference>
<dbReference type="Pfam" id="PF01582">
    <property type="entry name" value="TIR"/>
    <property type="match status" value="1"/>
</dbReference>
<dbReference type="InterPro" id="IPR058192">
    <property type="entry name" value="WHD_ROQ1-like"/>
</dbReference>
<dbReference type="SMART" id="SM00255">
    <property type="entry name" value="TIR"/>
    <property type="match status" value="1"/>
</dbReference>
<dbReference type="GO" id="GO:0006952">
    <property type="term" value="P:defense response"/>
    <property type="evidence" value="ECO:0007669"/>
    <property type="project" value="UniProtKB-KW"/>
</dbReference>
<dbReference type="InterPro" id="IPR036390">
    <property type="entry name" value="WH_DNA-bd_sf"/>
</dbReference>
<accession>A0A218XYT7</accession>
<dbReference type="Pfam" id="PF23598">
    <property type="entry name" value="LRR_14"/>
    <property type="match status" value="2"/>
</dbReference>
<protein>
    <recommendedName>
        <fullName evidence="4">TIR domain-containing protein</fullName>
    </recommendedName>
</protein>
<dbReference type="Pfam" id="PF23282">
    <property type="entry name" value="WHD_ROQ1"/>
    <property type="match status" value="1"/>
</dbReference>
<dbReference type="GO" id="GO:0051707">
    <property type="term" value="P:response to other organism"/>
    <property type="evidence" value="ECO:0007669"/>
    <property type="project" value="UniProtKB-ARBA"/>
</dbReference>
<evidence type="ECO:0000256" key="1">
    <source>
        <dbReference type="ARBA" id="ARBA00022614"/>
    </source>
</evidence>
<evidence type="ECO:0000313" key="5">
    <source>
        <dbReference type="EMBL" id="OWM89968.1"/>
    </source>
</evidence>
<dbReference type="InterPro" id="IPR002182">
    <property type="entry name" value="NB-ARC"/>
</dbReference>
<dbReference type="InterPro" id="IPR027417">
    <property type="entry name" value="P-loop_NTPase"/>
</dbReference>
<keyword evidence="2" id="KW-0677">Repeat</keyword>
<dbReference type="GO" id="GO:0043531">
    <property type="term" value="F:ADP binding"/>
    <property type="evidence" value="ECO:0007669"/>
    <property type="project" value="InterPro"/>
</dbReference>
<dbReference type="SUPFAM" id="SSF52540">
    <property type="entry name" value="P-loop containing nucleoside triphosphate hydrolases"/>
    <property type="match status" value="1"/>
</dbReference>
<keyword evidence="1" id="KW-0433">Leucine-rich repeat</keyword>